<dbReference type="Proteomes" id="UP001595698">
    <property type="component" value="Unassembled WGS sequence"/>
</dbReference>
<reference evidence="6" key="1">
    <citation type="journal article" date="2019" name="Int. J. Syst. Evol. Microbiol.">
        <title>The Global Catalogue of Microorganisms (GCM) 10K type strain sequencing project: providing services to taxonomists for standard genome sequencing and annotation.</title>
        <authorList>
            <consortium name="The Broad Institute Genomics Platform"/>
            <consortium name="The Broad Institute Genome Sequencing Center for Infectious Disease"/>
            <person name="Wu L."/>
            <person name="Ma J."/>
        </authorList>
    </citation>
    <scope>NUCLEOTIDE SEQUENCE [LARGE SCALE GENOMIC DNA]</scope>
    <source>
        <strain evidence="6">TBRC 7912</strain>
    </source>
</reference>
<dbReference type="InterPro" id="IPR025048">
    <property type="entry name" value="DUF3987"/>
</dbReference>
<proteinExistence type="predicted"/>
<dbReference type="RefSeq" id="WP_386192153.1">
    <property type="nucleotide sequence ID" value="NZ_JBHSBC010000023.1"/>
</dbReference>
<evidence type="ECO:0000313" key="5">
    <source>
        <dbReference type="EMBL" id="MFC3983192.1"/>
    </source>
</evidence>
<evidence type="ECO:0000256" key="1">
    <source>
        <dbReference type="ARBA" id="ARBA00022705"/>
    </source>
</evidence>
<dbReference type="Pfam" id="PF00772">
    <property type="entry name" value="DnaB"/>
    <property type="match status" value="1"/>
</dbReference>
<evidence type="ECO:0000313" key="6">
    <source>
        <dbReference type="Proteomes" id="UP001595698"/>
    </source>
</evidence>
<dbReference type="InterPro" id="IPR007693">
    <property type="entry name" value="DNA_helicase_DnaB-like_N"/>
</dbReference>
<dbReference type="EMBL" id="JBHSBC010000023">
    <property type="protein sequence ID" value="MFC3983192.1"/>
    <property type="molecule type" value="Genomic_DNA"/>
</dbReference>
<dbReference type="PANTHER" id="PTHR30153">
    <property type="entry name" value="REPLICATIVE DNA HELICASE DNAB"/>
    <property type="match status" value="1"/>
</dbReference>
<feature type="region of interest" description="Disordered" evidence="3">
    <location>
        <begin position="632"/>
        <end position="655"/>
    </location>
</feature>
<accession>A0ABV8F3E0</accession>
<protein>
    <submittedName>
        <fullName evidence="5">DUF3987 domain-containing protein</fullName>
    </submittedName>
</protein>
<evidence type="ECO:0000256" key="2">
    <source>
        <dbReference type="ARBA" id="ARBA00023125"/>
    </source>
</evidence>
<keyword evidence="6" id="KW-1185">Reference proteome</keyword>
<evidence type="ECO:0000256" key="3">
    <source>
        <dbReference type="SAM" id="MobiDB-lite"/>
    </source>
</evidence>
<evidence type="ECO:0000259" key="4">
    <source>
        <dbReference type="Pfam" id="PF00772"/>
    </source>
</evidence>
<organism evidence="5 6">
    <name type="scientific">Streptosporangium jomthongense</name>
    <dbReference type="NCBI Taxonomy" id="1193683"/>
    <lineage>
        <taxon>Bacteria</taxon>
        <taxon>Bacillati</taxon>
        <taxon>Actinomycetota</taxon>
        <taxon>Actinomycetes</taxon>
        <taxon>Streptosporangiales</taxon>
        <taxon>Streptosporangiaceae</taxon>
        <taxon>Streptosporangium</taxon>
    </lineage>
</organism>
<feature type="domain" description="DNA helicase DnaB-like N-terminal" evidence="4">
    <location>
        <begin position="23"/>
        <end position="121"/>
    </location>
</feature>
<comment type="caution">
    <text evidence="5">The sequence shown here is derived from an EMBL/GenBank/DDBJ whole genome shotgun (WGS) entry which is preliminary data.</text>
</comment>
<sequence length="655" mass="69800">MSTSAGRLRVIHPGDGGEWAQPLPHNIEAEQCVLGAAMLSPTALAAIRPLLEPGVFHRPAHARIWETITALADQGAPTDPLAVGAALGRDLAAAGGAPYLHTLIAMVPTAVNAPYYAHLLRGLAYARQVIASGTRLVQLGHDTTTAHTEAAQLRAAVTAELATLTAVDEQGWPEPTPLSAVREAAAFPVWALPSWLGEYASAVAEVTQTPPDLAGCLALAVLAVAAAGRVWVQAPAWREPTNLYVVVVLPPGNRKSEVYALMTAPVRTAENHLAEAARPLIVEAELTRKIAEAEADKTARIAANADPDRQTEALAEASSAAMALDGLTVPAEPKLFTANATVERLTSLLAEQGGRFAVLAPEGKIFSILAGRYSGSPDLEVFLSGHAGEEMRIDRMGRPSERIESTTLTLGVCVQPGVLARLGDTPEFREQGLLGRLLYALPTSLLGYRKENPDPIPAQAAQRYATDLTALLLSLHDLTEPVTLHFDAEAAEAIRRLLADTEVRFRPGGDLHHMTDWGGKLVGATIRIAALLHLAKHLRDGWNRPIDLDTFAAACEIGEYFTSHAQTAYDHIGADPAVADARALLDWAGRTGTTRFTAREVLPAMRSRFAKVADLDPALRVLEAHGWIRRLPATPQTGRGRPASPAYEVHPSATA</sequence>
<dbReference type="SUPFAM" id="SSF48024">
    <property type="entry name" value="N-terminal domain of DnaB helicase"/>
    <property type="match status" value="1"/>
</dbReference>
<gene>
    <name evidence="5" type="ORF">ACFOYY_23880</name>
</gene>
<name>A0ABV8F3E0_9ACTN</name>
<dbReference type="PANTHER" id="PTHR30153:SF2">
    <property type="entry name" value="REPLICATIVE DNA HELICASE"/>
    <property type="match status" value="1"/>
</dbReference>
<dbReference type="Pfam" id="PF13148">
    <property type="entry name" value="DUF3987"/>
    <property type="match status" value="1"/>
</dbReference>
<keyword evidence="1" id="KW-0235">DNA replication</keyword>
<dbReference type="InterPro" id="IPR036185">
    <property type="entry name" value="DNA_heli_DnaB-like_N_sf"/>
</dbReference>
<keyword evidence="2" id="KW-0238">DNA-binding</keyword>
<dbReference type="InterPro" id="IPR016136">
    <property type="entry name" value="DNA_helicase_N/primase_C"/>
</dbReference>
<dbReference type="Gene3D" id="1.10.860.10">
    <property type="entry name" value="DNAb Helicase, Chain A"/>
    <property type="match status" value="1"/>
</dbReference>